<accession>A0AA38TP97</accession>
<sequence length="99" mass="11002">MEGLLNLDRQIERYEVGVRFVCRQDRIGQDSTGQDRTEHDRSSERKAEVAGEGKPRSPEKESLGRRSGKARSPAILVQVTKGIALSSSAAYARNYPTLI</sequence>
<protein>
    <submittedName>
        <fullName evidence="2">Uncharacterized protein</fullName>
    </submittedName>
</protein>
<keyword evidence="3" id="KW-1185">Reference proteome</keyword>
<gene>
    <name evidence="2" type="ORF">OSB04_000551</name>
</gene>
<reference evidence="2" key="1">
    <citation type="submission" date="2023-03" db="EMBL/GenBank/DDBJ databases">
        <title>Chromosome-scale reference genome and RAD-based genetic map of yellow starthistle (Centaurea solstitialis) reveal putative structural variation and QTLs associated with invader traits.</title>
        <authorList>
            <person name="Reatini B."/>
            <person name="Cang F.A."/>
            <person name="Jiang Q."/>
            <person name="Mckibben M.T.W."/>
            <person name="Barker M.S."/>
            <person name="Rieseberg L.H."/>
            <person name="Dlugosch K.M."/>
        </authorList>
    </citation>
    <scope>NUCLEOTIDE SEQUENCE</scope>
    <source>
        <strain evidence="2">CAN-66</strain>
        <tissue evidence="2">Leaf</tissue>
    </source>
</reference>
<feature type="region of interest" description="Disordered" evidence="1">
    <location>
        <begin position="25"/>
        <end position="71"/>
    </location>
</feature>
<organism evidence="2 3">
    <name type="scientific">Centaurea solstitialis</name>
    <name type="common">yellow star-thistle</name>
    <dbReference type="NCBI Taxonomy" id="347529"/>
    <lineage>
        <taxon>Eukaryota</taxon>
        <taxon>Viridiplantae</taxon>
        <taxon>Streptophyta</taxon>
        <taxon>Embryophyta</taxon>
        <taxon>Tracheophyta</taxon>
        <taxon>Spermatophyta</taxon>
        <taxon>Magnoliopsida</taxon>
        <taxon>eudicotyledons</taxon>
        <taxon>Gunneridae</taxon>
        <taxon>Pentapetalae</taxon>
        <taxon>asterids</taxon>
        <taxon>campanulids</taxon>
        <taxon>Asterales</taxon>
        <taxon>Asteraceae</taxon>
        <taxon>Carduoideae</taxon>
        <taxon>Cardueae</taxon>
        <taxon>Centaureinae</taxon>
        <taxon>Centaurea</taxon>
    </lineage>
</organism>
<comment type="caution">
    <text evidence="2">The sequence shown here is derived from an EMBL/GenBank/DDBJ whole genome shotgun (WGS) entry which is preliminary data.</text>
</comment>
<feature type="compositionally biased region" description="Basic and acidic residues" evidence="1">
    <location>
        <begin position="25"/>
        <end position="64"/>
    </location>
</feature>
<dbReference type="Proteomes" id="UP001172457">
    <property type="component" value="Chromosome 1"/>
</dbReference>
<evidence type="ECO:0000313" key="2">
    <source>
        <dbReference type="EMBL" id="KAJ9564585.1"/>
    </source>
</evidence>
<name>A0AA38TP97_9ASTR</name>
<proteinExistence type="predicted"/>
<evidence type="ECO:0000256" key="1">
    <source>
        <dbReference type="SAM" id="MobiDB-lite"/>
    </source>
</evidence>
<dbReference type="EMBL" id="JARYMX010000001">
    <property type="protein sequence ID" value="KAJ9564585.1"/>
    <property type="molecule type" value="Genomic_DNA"/>
</dbReference>
<dbReference type="AlphaFoldDB" id="A0AA38TP97"/>
<evidence type="ECO:0000313" key="3">
    <source>
        <dbReference type="Proteomes" id="UP001172457"/>
    </source>
</evidence>